<evidence type="ECO:0000256" key="2">
    <source>
        <dbReference type="ARBA" id="ARBA00022670"/>
    </source>
</evidence>
<keyword evidence="2" id="KW-0645">Protease</keyword>
<dbReference type="SUPFAM" id="SSF55031">
    <property type="entry name" value="Bacterial exopeptidase dimerisation domain"/>
    <property type="match status" value="1"/>
</dbReference>
<keyword evidence="5" id="KW-0862">Zinc</keyword>
<dbReference type="InterPro" id="IPR002933">
    <property type="entry name" value="Peptidase_M20"/>
</dbReference>
<evidence type="ECO:0000313" key="7">
    <source>
        <dbReference type="EMBL" id="SHG66458.1"/>
    </source>
</evidence>
<proteinExistence type="inferred from homology"/>
<evidence type="ECO:0000313" key="8">
    <source>
        <dbReference type="Proteomes" id="UP000199758"/>
    </source>
</evidence>
<sequence length="494" mass="52780">MFKQLLLIAVVLPLAGATGFAVWRTSQIPLHEAVTRSAALIAVDRAAVADRLAEAVRFATVANATADISAEQRAAFNGFLDYLQRRFPLTHQRLQLERVNEFSLLYTWAGSDPQQAPVLLAAHMDVVPADAAGWTYPPFDGVIADGYVWGRGTLDDKNSLVAILEACEALLQLGYAPQRTLLFAFGQDEEVSGQRGASAIAALLAQRQIKAAFTLDEGGAVTRGLVPGVDRPVASVMAGEKGYLTLKLSLAADGGHSSTPGPSSVVGRLAHAVTQLEAHPMPARLIPPVDAMLARLAPEMAYPTRLVVANRDWLTPVLLQALSGSRTTNALVRTTTAVTMFNAGVKDNVLPNRGEVLVNFRLLPGDSIADVLRHVREVIADDDIAIAPVDAFNHDAPAASDAGAPAFGLIERAINEVFPEALVTSGVVLGATDNRYYAGVREQGYGFSPMPYTQDDATRIHGIDERIAVDDYLKMIQFYAQLMREAGAAPATAP</sequence>
<dbReference type="GO" id="GO:0004180">
    <property type="term" value="F:carboxypeptidase activity"/>
    <property type="evidence" value="ECO:0007669"/>
    <property type="project" value="UniProtKB-KW"/>
</dbReference>
<evidence type="ECO:0000256" key="4">
    <source>
        <dbReference type="ARBA" id="ARBA00022801"/>
    </source>
</evidence>
<gene>
    <name evidence="7" type="ORF">SAMN04488068_0999</name>
</gene>
<dbReference type="OrthoDB" id="3665926at2"/>
<feature type="domain" description="Peptidase M20 dimerisation" evidence="6">
    <location>
        <begin position="239"/>
        <end position="381"/>
    </location>
</feature>
<dbReference type="InterPro" id="IPR036264">
    <property type="entry name" value="Bact_exopeptidase_dim_dom"/>
</dbReference>
<dbReference type="InterPro" id="IPR001261">
    <property type="entry name" value="ArgE/DapE_CS"/>
</dbReference>
<keyword evidence="4" id="KW-0378">Hydrolase</keyword>
<dbReference type="Gene3D" id="3.40.630.10">
    <property type="entry name" value="Zn peptidases"/>
    <property type="match status" value="1"/>
</dbReference>
<dbReference type="AlphaFoldDB" id="A0A1M5LN30"/>
<accession>A0A1M5LN30</accession>
<dbReference type="PIRSF" id="PIRSF036696">
    <property type="entry name" value="ACY-1"/>
    <property type="match status" value="1"/>
</dbReference>
<evidence type="ECO:0000259" key="6">
    <source>
        <dbReference type="Pfam" id="PF07687"/>
    </source>
</evidence>
<evidence type="ECO:0000256" key="5">
    <source>
        <dbReference type="ARBA" id="ARBA00022833"/>
    </source>
</evidence>
<evidence type="ECO:0000256" key="3">
    <source>
        <dbReference type="ARBA" id="ARBA00022723"/>
    </source>
</evidence>
<comment type="similarity">
    <text evidence="1">Belongs to the peptidase M20A family.</text>
</comment>
<keyword evidence="8" id="KW-1185">Reference proteome</keyword>
<dbReference type="STRING" id="490188.SAMN04488068_0999"/>
<dbReference type="FunFam" id="3.40.630.10:FF:000027">
    <property type="entry name" value="N-fatty-acyl-amino acid synthase/hydrolase PM20D1"/>
    <property type="match status" value="1"/>
</dbReference>
<dbReference type="PROSITE" id="PS00758">
    <property type="entry name" value="ARGE_DAPE_CPG2_1"/>
    <property type="match status" value="1"/>
</dbReference>
<name>A0A1M5LN30_9GAMM</name>
<dbReference type="Proteomes" id="UP000199758">
    <property type="component" value="Unassembled WGS sequence"/>
</dbReference>
<keyword evidence="3" id="KW-0479">Metal-binding</keyword>
<dbReference type="GO" id="GO:0006508">
    <property type="term" value="P:proteolysis"/>
    <property type="evidence" value="ECO:0007669"/>
    <property type="project" value="UniProtKB-KW"/>
</dbReference>
<dbReference type="Pfam" id="PF01546">
    <property type="entry name" value="Peptidase_M20"/>
    <property type="match status" value="1"/>
</dbReference>
<evidence type="ECO:0000256" key="1">
    <source>
        <dbReference type="ARBA" id="ARBA00006247"/>
    </source>
</evidence>
<dbReference type="EMBL" id="FQWZ01000002">
    <property type="protein sequence ID" value="SHG66458.1"/>
    <property type="molecule type" value="Genomic_DNA"/>
</dbReference>
<dbReference type="PANTHER" id="PTHR45962">
    <property type="entry name" value="N-FATTY-ACYL-AMINO ACID SYNTHASE/HYDROLASE PM20D1"/>
    <property type="match status" value="1"/>
</dbReference>
<dbReference type="RefSeq" id="WP_072894784.1">
    <property type="nucleotide sequence ID" value="NZ_FQWZ01000002.1"/>
</dbReference>
<dbReference type="Gene3D" id="3.30.70.360">
    <property type="match status" value="1"/>
</dbReference>
<reference evidence="7 8" key="1">
    <citation type="submission" date="2016-11" db="EMBL/GenBank/DDBJ databases">
        <authorList>
            <person name="Jaros S."/>
            <person name="Januszkiewicz K."/>
            <person name="Wedrychowicz H."/>
        </authorList>
    </citation>
    <scope>NUCLEOTIDE SEQUENCE [LARGE SCALE GENOMIC DNA]</scope>
    <source>
        <strain evidence="7 8">CGMCC 1.7049</strain>
    </source>
</reference>
<dbReference type="InterPro" id="IPR047177">
    <property type="entry name" value="Pept_M20A"/>
</dbReference>
<keyword evidence="7" id="KW-0121">Carboxypeptidase</keyword>
<protein>
    <submittedName>
        <fullName evidence="7">Carboxypeptidase PM20D1</fullName>
    </submittedName>
</protein>
<dbReference type="Gene3D" id="1.10.150.900">
    <property type="match status" value="1"/>
</dbReference>
<dbReference type="PANTHER" id="PTHR45962:SF1">
    <property type="entry name" value="N-FATTY-ACYL-AMINO ACID SYNTHASE_HYDROLASE PM20D1"/>
    <property type="match status" value="1"/>
</dbReference>
<organism evidence="7 8">
    <name type="scientific">Hydrocarboniphaga daqingensis</name>
    <dbReference type="NCBI Taxonomy" id="490188"/>
    <lineage>
        <taxon>Bacteria</taxon>
        <taxon>Pseudomonadati</taxon>
        <taxon>Pseudomonadota</taxon>
        <taxon>Gammaproteobacteria</taxon>
        <taxon>Nevskiales</taxon>
        <taxon>Nevskiaceae</taxon>
        <taxon>Hydrocarboniphaga</taxon>
    </lineage>
</organism>
<dbReference type="SUPFAM" id="SSF53187">
    <property type="entry name" value="Zn-dependent exopeptidases"/>
    <property type="match status" value="1"/>
</dbReference>
<dbReference type="GO" id="GO:0046872">
    <property type="term" value="F:metal ion binding"/>
    <property type="evidence" value="ECO:0007669"/>
    <property type="project" value="UniProtKB-KW"/>
</dbReference>
<dbReference type="Pfam" id="PF07687">
    <property type="entry name" value="M20_dimer"/>
    <property type="match status" value="1"/>
</dbReference>
<dbReference type="InterPro" id="IPR011650">
    <property type="entry name" value="Peptidase_M20_dimer"/>
</dbReference>